<feature type="domain" description="Glycosyl transferase family 1" evidence="1">
    <location>
        <begin position="47"/>
        <end position="202"/>
    </location>
</feature>
<dbReference type="Gene3D" id="3.40.50.2000">
    <property type="entry name" value="Glycogen Phosphorylase B"/>
    <property type="match status" value="1"/>
</dbReference>
<accession>A0AAU7JJE5</accession>
<evidence type="ECO:0000259" key="1">
    <source>
        <dbReference type="Pfam" id="PF00534"/>
    </source>
</evidence>
<dbReference type="Pfam" id="PF00534">
    <property type="entry name" value="Glycos_transf_1"/>
    <property type="match status" value="1"/>
</dbReference>
<dbReference type="EMBL" id="CP157484">
    <property type="protein sequence ID" value="XBO40317.1"/>
    <property type="molecule type" value="Genomic_DNA"/>
</dbReference>
<reference evidence="2" key="1">
    <citation type="submission" date="2024-05" db="EMBL/GenBank/DDBJ databases">
        <authorList>
            <person name="Kim S."/>
            <person name="Heo J."/>
            <person name="Choi H."/>
            <person name="Choi Y."/>
            <person name="Kwon S.-W."/>
            <person name="Kim Y."/>
        </authorList>
    </citation>
    <scope>NUCLEOTIDE SEQUENCE</scope>
    <source>
        <strain evidence="2">KACC 23698</strain>
    </source>
</reference>
<proteinExistence type="predicted"/>
<dbReference type="RefSeq" id="WP_406857174.1">
    <property type="nucleotide sequence ID" value="NZ_CP157484.1"/>
</dbReference>
<dbReference type="AlphaFoldDB" id="A0AAU7JJE5"/>
<dbReference type="InterPro" id="IPR001296">
    <property type="entry name" value="Glyco_trans_1"/>
</dbReference>
<name>A0AAU7JJE5_9HYPH</name>
<dbReference type="GO" id="GO:0016757">
    <property type="term" value="F:glycosyltransferase activity"/>
    <property type="evidence" value="ECO:0007669"/>
    <property type="project" value="InterPro"/>
</dbReference>
<sequence>MIANHGSAACKSLARIGVIKSKIVAWDWPQDRTPDHYRPKKSFGAVFKLLFVGSVIESKGVGDVVRALPILVNRDIPIEVTFVGDGQIAEYEALAARLNVGGHVQFVGRISNSEVFGFMLNTDAVVVPSRHSSPEGLPLTIYEALCSRTPIICSDHPMFVPYLVDGRSALVFRSGDPADLAASVERLYENNYLYQRLSENSSEAWSGIQVRTKWGELVTSWVRGNKDDKSKLNEIRLRGF</sequence>
<dbReference type="SUPFAM" id="SSF53756">
    <property type="entry name" value="UDP-Glycosyltransferase/glycogen phosphorylase"/>
    <property type="match status" value="1"/>
</dbReference>
<evidence type="ECO:0000313" key="2">
    <source>
        <dbReference type="EMBL" id="XBO40317.1"/>
    </source>
</evidence>
<dbReference type="CDD" id="cd03801">
    <property type="entry name" value="GT4_PimA-like"/>
    <property type="match status" value="1"/>
</dbReference>
<organism evidence="2">
    <name type="scientific">Alsobacter sp. KACC 23698</name>
    <dbReference type="NCBI Taxonomy" id="3149229"/>
    <lineage>
        <taxon>Bacteria</taxon>
        <taxon>Pseudomonadati</taxon>
        <taxon>Pseudomonadota</taxon>
        <taxon>Alphaproteobacteria</taxon>
        <taxon>Hyphomicrobiales</taxon>
        <taxon>Alsobacteraceae</taxon>
        <taxon>Alsobacter</taxon>
    </lineage>
</organism>
<dbReference type="PANTHER" id="PTHR12526">
    <property type="entry name" value="GLYCOSYLTRANSFERASE"/>
    <property type="match status" value="1"/>
</dbReference>
<gene>
    <name evidence="2" type="ORF">ABEG18_05930</name>
</gene>
<protein>
    <submittedName>
        <fullName evidence="2">Glycosyltransferase</fullName>
    </submittedName>
</protein>